<keyword evidence="1" id="KW-0805">Transcription regulation</keyword>
<dbReference type="InterPro" id="IPR015927">
    <property type="entry name" value="Peptidase_S24_S26A/B/C"/>
</dbReference>
<keyword evidence="6" id="KW-1185">Reference proteome</keyword>
<dbReference type="PATRIC" id="fig|947033.5.peg.3155"/>
<sequence length="213" mass="24208">MTTMTLSNNLQHLMRIHGNISVSELARLTGLPQPTIHHILSGSTKNPRKKALEELSNFFSVSVNELTGLETLPAVIPDVIKEDLQISTIPIIEWDSLKTWPLEANKIHDKQEILINQKIAKNSFALIMPDDSMEPLFQKNSLLIFDSGKNPKDRDFVIVNLSKEGVVLFNRLFSENNILYLRQNMEDGSLKLTRLDHSNDHILGTLIEARIQY</sequence>
<dbReference type="SUPFAM" id="SSF51306">
    <property type="entry name" value="LexA/Signal peptidase"/>
    <property type="match status" value="1"/>
</dbReference>
<dbReference type="Pfam" id="PF00717">
    <property type="entry name" value="Peptidase_S24"/>
    <property type="match status" value="1"/>
</dbReference>
<dbReference type="InterPro" id="IPR001387">
    <property type="entry name" value="Cro/C1-type_HTH"/>
</dbReference>
<evidence type="ECO:0000256" key="2">
    <source>
        <dbReference type="ARBA" id="ARBA00023125"/>
    </source>
</evidence>
<evidence type="ECO:0000259" key="4">
    <source>
        <dbReference type="PROSITE" id="PS50943"/>
    </source>
</evidence>
<reference evidence="5 6" key="1">
    <citation type="submission" date="2015-11" db="EMBL/GenBank/DDBJ databases">
        <title>Genomic analysis of 38 Legionella species identifies large and diverse effector repertoires.</title>
        <authorList>
            <person name="Burstein D."/>
            <person name="Amaro F."/>
            <person name="Zusman T."/>
            <person name="Lifshitz Z."/>
            <person name="Cohen O."/>
            <person name="Gilbert J.A."/>
            <person name="Pupko T."/>
            <person name="Shuman H.A."/>
            <person name="Segal G."/>
        </authorList>
    </citation>
    <scope>NUCLEOTIDE SEQUENCE [LARGE SCALE GENOMIC DNA]</scope>
    <source>
        <strain evidence="5 6">IMVS3376</strain>
    </source>
</reference>
<dbReference type="PROSITE" id="PS50943">
    <property type="entry name" value="HTH_CROC1"/>
    <property type="match status" value="1"/>
</dbReference>
<dbReference type="InterPro" id="IPR036286">
    <property type="entry name" value="LexA/Signal_pep-like_sf"/>
</dbReference>
<gene>
    <name evidence="5" type="ORF">Lste_2980</name>
</gene>
<accession>A0A0W0ZDA9</accession>
<name>A0A0W0ZDA9_9GAMM</name>
<dbReference type="InterPro" id="IPR039418">
    <property type="entry name" value="LexA-like"/>
</dbReference>
<dbReference type="Gene3D" id="2.10.109.10">
    <property type="entry name" value="Umud Fragment, subunit A"/>
    <property type="match status" value="1"/>
</dbReference>
<dbReference type="SUPFAM" id="SSF47413">
    <property type="entry name" value="lambda repressor-like DNA-binding domains"/>
    <property type="match status" value="1"/>
</dbReference>
<feature type="domain" description="HTH cro/C1-type" evidence="4">
    <location>
        <begin position="19"/>
        <end position="66"/>
    </location>
</feature>
<evidence type="ECO:0000256" key="1">
    <source>
        <dbReference type="ARBA" id="ARBA00023015"/>
    </source>
</evidence>
<dbReference type="InterPro" id="IPR010982">
    <property type="entry name" value="Lambda_DNA-bd_dom_sf"/>
</dbReference>
<dbReference type="Pfam" id="PF01381">
    <property type="entry name" value="HTH_3"/>
    <property type="match status" value="1"/>
</dbReference>
<dbReference type="OrthoDB" id="9791537at2"/>
<comment type="caution">
    <text evidence="5">The sequence shown here is derived from an EMBL/GenBank/DDBJ whole genome shotgun (WGS) entry which is preliminary data.</text>
</comment>
<evidence type="ECO:0000256" key="3">
    <source>
        <dbReference type="ARBA" id="ARBA00023163"/>
    </source>
</evidence>
<dbReference type="AlphaFoldDB" id="A0A0W0ZDA9"/>
<dbReference type="STRING" id="947033.Lste_2980"/>
<dbReference type="SMART" id="SM00530">
    <property type="entry name" value="HTH_XRE"/>
    <property type="match status" value="1"/>
</dbReference>
<dbReference type="GO" id="GO:0003677">
    <property type="term" value="F:DNA binding"/>
    <property type="evidence" value="ECO:0007669"/>
    <property type="project" value="UniProtKB-KW"/>
</dbReference>
<dbReference type="PANTHER" id="PTHR40661">
    <property type="match status" value="1"/>
</dbReference>
<dbReference type="Gene3D" id="1.10.260.40">
    <property type="entry name" value="lambda repressor-like DNA-binding domains"/>
    <property type="match status" value="1"/>
</dbReference>
<dbReference type="CDD" id="cd06529">
    <property type="entry name" value="S24_LexA-like"/>
    <property type="match status" value="1"/>
</dbReference>
<evidence type="ECO:0000313" key="6">
    <source>
        <dbReference type="Proteomes" id="UP000054926"/>
    </source>
</evidence>
<dbReference type="RefSeq" id="WP_058511829.1">
    <property type="nucleotide sequence ID" value="NZ_LNYY01000021.1"/>
</dbReference>
<dbReference type="Proteomes" id="UP000054926">
    <property type="component" value="Unassembled WGS sequence"/>
</dbReference>
<dbReference type="PANTHER" id="PTHR40661:SF1">
    <property type="entry name" value="HTH CRO_C1-TYPE DOMAIN-CONTAINING PROTEIN"/>
    <property type="match status" value="1"/>
</dbReference>
<dbReference type="EMBL" id="LNYY01000021">
    <property type="protein sequence ID" value="KTD66774.1"/>
    <property type="molecule type" value="Genomic_DNA"/>
</dbReference>
<proteinExistence type="predicted"/>
<keyword evidence="3" id="KW-0804">Transcription</keyword>
<protein>
    <submittedName>
        <fullName evidence="5">HTH-type transcriptional regulator</fullName>
    </submittedName>
</protein>
<evidence type="ECO:0000313" key="5">
    <source>
        <dbReference type="EMBL" id="KTD66774.1"/>
    </source>
</evidence>
<keyword evidence="2" id="KW-0238">DNA-binding</keyword>
<organism evidence="5 6">
    <name type="scientific">Legionella steelei</name>
    <dbReference type="NCBI Taxonomy" id="947033"/>
    <lineage>
        <taxon>Bacteria</taxon>
        <taxon>Pseudomonadati</taxon>
        <taxon>Pseudomonadota</taxon>
        <taxon>Gammaproteobacteria</taxon>
        <taxon>Legionellales</taxon>
        <taxon>Legionellaceae</taxon>
        <taxon>Legionella</taxon>
    </lineage>
</organism>